<dbReference type="GO" id="GO:0006508">
    <property type="term" value="P:proteolysis"/>
    <property type="evidence" value="ECO:0007669"/>
    <property type="project" value="UniProtKB-KW"/>
</dbReference>
<evidence type="ECO:0000256" key="7">
    <source>
        <dbReference type="SAM" id="MobiDB-lite"/>
    </source>
</evidence>
<evidence type="ECO:0000256" key="2">
    <source>
        <dbReference type="ARBA" id="ARBA00006971"/>
    </source>
</evidence>
<feature type="compositionally biased region" description="Basic and acidic residues" evidence="7">
    <location>
        <begin position="378"/>
        <end position="387"/>
    </location>
</feature>
<dbReference type="EMBL" id="QUZK01000035">
    <property type="protein sequence ID" value="RFF30496.1"/>
    <property type="molecule type" value="Genomic_DNA"/>
</dbReference>
<keyword evidence="9" id="KW-0378">Hydrolase</keyword>
<dbReference type="PANTHER" id="PTHR43327">
    <property type="entry name" value="STOMATIN-LIKE PROTEIN 2, MITOCHONDRIAL"/>
    <property type="match status" value="1"/>
</dbReference>
<dbReference type="InterPro" id="IPR010201">
    <property type="entry name" value="HflK"/>
</dbReference>
<feature type="compositionally biased region" description="Polar residues" evidence="7">
    <location>
        <begin position="368"/>
        <end position="377"/>
    </location>
</feature>
<keyword evidence="4 6" id="KW-1133">Transmembrane helix</keyword>
<comment type="subcellular location">
    <subcellularLocation>
        <location evidence="1">Membrane</location>
        <topology evidence="1">Single-pass membrane protein</topology>
    </subcellularLocation>
</comment>
<dbReference type="NCBIfam" id="TIGR01933">
    <property type="entry name" value="hflK"/>
    <property type="match status" value="1"/>
</dbReference>
<dbReference type="PANTHER" id="PTHR43327:SF2">
    <property type="entry name" value="MODULATOR OF FTSH PROTEASE HFLK"/>
    <property type="match status" value="1"/>
</dbReference>
<keyword evidence="10" id="KW-1185">Reference proteome</keyword>
<dbReference type="SMART" id="SM00244">
    <property type="entry name" value="PHB"/>
    <property type="match status" value="1"/>
</dbReference>
<protein>
    <recommendedName>
        <fullName evidence="6">Protein HflK</fullName>
    </recommendedName>
</protein>
<evidence type="ECO:0000313" key="9">
    <source>
        <dbReference type="EMBL" id="RFF30496.1"/>
    </source>
</evidence>
<keyword evidence="9" id="KW-0645">Protease</keyword>
<dbReference type="PRINTS" id="PR00721">
    <property type="entry name" value="STOMATIN"/>
</dbReference>
<keyword evidence="3 6" id="KW-0812">Transmembrane</keyword>
<dbReference type="InterPro" id="IPR001107">
    <property type="entry name" value="Band_7"/>
</dbReference>
<dbReference type="GO" id="GO:0016020">
    <property type="term" value="C:membrane"/>
    <property type="evidence" value="ECO:0007669"/>
    <property type="project" value="UniProtKB-SubCell"/>
</dbReference>
<dbReference type="OrthoDB" id="9779595at2"/>
<organism evidence="9 10">
    <name type="scientific">Wenzhouxiangella sediminis</name>
    <dbReference type="NCBI Taxonomy" id="1792836"/>
    <lineage>
        <taxon>Bacteria</taxon>
        <taxon>Pseudomonadati</taxon>
        <taxon>Pseudomonadota</taxon>
        <taxon>Gammaproteobacteria</taxon>
        <taxon>Chromatiales</taxon>
        <taxon>Wenzhouxiangellaceae</taxon>
        <taxon>Wenzhouxiangella</taxon>
    </lineage>
</organism>
<feature type="region of interest" description="Disordered" evidence="7">
    <location>
        <begin position="349"/>
        <end position="387"/>
    </location>
</feature>
<proteinExistence type="inferred from homology"/>
<sequence length="387" mass="42521">MPWNEPGRGSGGGGDRDPWKGGNGQQPPDLDEVFANVQRRLKKIMGGGGDDGGGRKGGSGGGSFAPFVGLVVLLLVIWVAWSSVHIIDESERGVVLRFGEYNRTVAPGLKFTLPQPVEEVQKVNVSRVRSLENSSRMLTGDENLIDLAYAVQYRVVTPEDFLFNVSQPEVSLSHAADSAIREIVGTNNMDFILEIGRGQIALDTQALLEEIIARYEVGIEITSFNLQEVRPPSQVRQAFDDVVRAREDQIRFANEAQAYANQVVPEARGRAARVMEEAEGYRDAKIAEATGEADRFVALLTEYEQAPEVTRERLYIETLETVFGRSAKILMDAPSSNNMLYLPIDRLSQGGSSLAPPPPMTLQDDQRGSGTTQTQTDPRSRTGREDR</sequence>
<dbReference type="Gene3D" id="3.30.479.30">
    <property type="entry name" value="Band 7 domain"/>
    <property type="match status" value="1"/>
</dbReference>
<dbReference type="InterPro" id="IPR036013">
    <property type="entry name" value="Band_7/SPFH_dom_sf"/>
</dbReference>
<name>A0A3E1K8T2_9GAMM</name>
<dbReference type="Pfam" id="PF12221">
    <property type="entry name" value="HflK_N"/>
    <property type="match status" value="1"/>
</dbReference>
<reference evidence="9 10" key="1">
    <citation type="submission" date="2018-08" db="EMBL/GenBank/DDBJ databases">
        <title>Wenzhouxiangella salilacus sp. nov., a novel bacterium isolated from a saline lake in Xinjiang Province, China.</title>
        <authorList>
            <person name="Han S."/>
        </authorList>
    </citation>
    <scope>NUCLEOTIDE SEQUENCE [LARGE SCALE GENOMIC DNA]</scope>
    <source>
        <strain evidence="9 10">XDB06</strain>
    </source>
</reference>
<gene>
    <name evidence="9" type="primary">hflK</name>
    <name evidence="9" type="ORF">DZC52_07870</name>
</gene>
<evidence type="ECO:0000256" key="6">
    <source>
        <dbReference type="RuleBase" id="RU364113"/>
    </source>
</evidence>
<dbReference type="SUPFAM" id="SSF117892">
    <property type="entry name" value="Band 7/SPFH domain"/>
    <property type="match status" value="1"/>
</dbReference>
<comment type="caution">
    <text evidence="9">The sequence shown here is derived from an EMBL/GenBank/DDBJ whole genome shotgun (WGS) entry which is preliminary data.</text>
</comment>
<comment type="function">
    <text evidence="6">HflC and HflK could encode or regulate a protease.</text>
</comment>
<dbReference type="AlphaFoldDB" id="A0A3E1K8T2"/>
<comment type="subunit">
    <text evidence="6">HflC and HflK may interact to form a multimeric complex.</text>
</comment>
<evidence type="ECO:0000256" key="3">
    <source>
        <dbReference type="ARBA" id="ARBA00022692"/>
    </source>
</evidence>
<feature type="transmembrane region" description="Helical" evidence="6">
    <location>
        <begin position="64"/>
        <end position="81"/>
    </location>
</feature>
<dbReference type="InterPro" id="IPR020980">
    <property type="entry name" value="Membrane_HflK_N"/>
</dbReference>
<evidence type="ECO:0000313" key="10">
    <source>
        <dbReference type="Proteomes" id="UP000260351"/>
    </source>
</evidence>
<feature type="domain" description="Band 7" evidence="8">
    <location>
        <begin position="82"/>
        <end position="243"/>
    </location>
</feature>
<evidence type="ECO:0000259" key="8">
    <source>
        <dbReference type="SMART" id="SM00244"/>
    </source>
</evidence>
<keyword evidence="5 6" id="KW-0472">Membrane</keyword>
<dbReference type="Pfam" id="PF01145">
    <property type="entry name" value="Band_7"/>
    <property type="match status" value="1"/>
</dbReference>
<accession>A0A3E1K8T2</accession>
<dbReference type="CDD" id="cd03404">
    <property type="entry name" value="SPFH_HflK"/>
    <property type="match status" value="1"/>
</dbReference>
<evidence type="ECO:0000256" key="5">
    <source>
        <dbReference type="ARBA" id="ARBA00023136"/>
    </source>
</evidence>
<evidence type="ECO:0000256" key="4">
    <source>
        <dbReference type="ARBA" id="ARBA00022989"/>
    </source>
</evidence>
<dbReference type="GO" id="GO:0008233">
    <property type="term" value="F:peptidase activity"/>
    <property type="evidence" value="ECO:0007669"/>
    <property type="project" value="UniProtKB-KW"/>
</dbReference>
<evidence type="ECO:0000256" key="1">
    <source>
        <dbReference type="ARBA" id="ARBA00004167"/>
    </source>
</evidence>
<comment type="similarity">
    <text evidence="2 6">Belongs to the band 7/mec-2 family. HflK subfamily.</text>
</comment>
<dbReference type="InterPro" id="IPR050710">
    <property type="entry name" value="Band7/mec-2_domain"/>
</dbReference>
<dbReference type="InterPro" id="IPR001972">
    <property type="entry name" value="Stomatin_HflK_fam"/>
</dbReference>
<feature type="region of interest" description="Disordered" evidence="7">
    <location>
        <begin position="1"/>
        <end position="30"/>
    </location>
</feature>
<dbReference type="RefSeq" id="WP_116650585.1">
    <property type="nucleotide sequence ID" value="NZ_QUZK01000035.1"/>
</dbReference>
<dbReference type="Proteomes" id="UP000260351">
    <property type="component" value="Unassembled WGS sequence"/>
</dbReference>